<dbReference type="PANTHER" id="PTHR43406">
    <property type="entry name" value="TRYPTOPHAN SYNTHASE, ALPHA CHAIN"/>
    <property type="match status" value="1"/>
</dbReference>
<evidence type="ECO:0000256" key="5">
    <source>
        <dbReference type="ARBA" id="ARBA00022822"/>
    </source>
</evidence>
<evidence type="ECO:0000256" key="8">
    <source>
        <dbReference type="ARBA" id="ARBA00049047"/>
    </source>
</evidence>
<dbReference type="Proteomes" id="UP000823960">
    <property type="component" value="Unassembled WGS sequence"/>
</dbReference>
<comment type="caution">
    <text evidence="10">The sequence shown here is derived from an EMBL/GenBank/DDBJ whole genome shotgun (WGS) entry which is preliminary data.</text>
</comment>
<comment type="pathway">
    <text evidence="1">Amino-acid biosynthesis; L-tryptophan biosynthesis; L-tryptophan from chorismate: step 5/5.</text>
</comment>
<dbReference type="Pfam" id="PF00290">
    <property type="entry name" value="Trp_syntA"/>
    <property type="match status" value="1"/>
</dbReference>
<keyword evidence="5" id="KW-0822">Tryptophan biosynthesis</keyword>
<dbReference type="GO" id="GO:0004834">
    <property type="term" value="F:tryptophan synthase activity"/>
    <property type="evidence" value="ECO:0007669"/>
    <property type="project" value="UniProtKB-EC"/>
</dbReference>
<evidence type="ECO:0000256" key="4">
    <source>
        <dbReference type="ARBA" id="ARBA00022605"/>
    </source>
</evidence>
<evidence type="ECO:0000313" key="10">
    <source>
        <dbReference type="EMBL" id="HIV11261.1"/>
    </source>
</evidence>
<evidence type="ECO:0000256" key="1">
    <source>
        <dbReference type="ARBA" id="ARBA00004733"/>
    </source>
</evidence>
<keyword evidence="6" id="KW-0057">Aromatic amino acid biosynthesis</keyword>
<accession>A0A9D1T4K6</accession>
<dbReference type="InterPro" id="IPR002028">
    <property type="entry name" value="Trp_synthase_suA"/>
</dbReference>
<keyword evidence="7 10" id="KW-0456">Lyase</keyword>
<protein>
    <recommendedName>
        <fullName evidence="3">tryptophan synthase</fullName>
        <ecNumber evidence="3">4.2.1.20</ecNumber>
    </recommendedName>
</protein>
<reference evidence="10" key="2">
    <citation type="journal article" date="2021" name="PeerJ">
        <title>Extensive microbial diversity within the chicken gut microbiome revealed by metagenomics and culture.</title>
        <authorList>
            <person name="Gilroy R."/>
            <person name="Ravi A."/>
            <person name="Getino M."/>
            <person name="Pursley I."/>
            <person name="Horton D.L."/>
            <person name="Alikhan N.F."/>
            <person name="Baker D."/>
            <person name="Gharbi K."/>
            <person name="Hall N."/>
            <person name="Watson M."/>
            <person name="Adriaenssens E.M."/>
            <person name="Foster-Nyarko E."/>
            <person name="Jarju S."/>
            <person name="Secka A."/>
            <person name="Antonio M."/>
            <person name="Oren A."/>
            <person name="Chaudhuri R.R."/>
            <person name="La Ragione R."/>
            <person name="Hildebrand F."/>
            <person name="Pallen M.J."/>
        </authorList>
    </citation>
    <scope>NUCLEOTIDE SEQUENCE</scope>
    <source>
        <strain evidence="10">1370</strain>
    </source>
</reference>
<reference evidence="10" key="1">
    <citation type="submission" date="2020-10" db="EMBL/GenBank/DDBJ databases">
        <authorList>
            <person name="Gilroy R."/>
        </authorList>
    </citation>
    <scope>NUCLEOTIDE SEQUENCE</scope>
    <source>
        <strain evidence="10">1370</strain>
    </source>
</reference>
<comment type="catalytic activity">
    <reaction evidence="8">
        <text>(1S,2R)-1-C-(indol-3-yl)glycerol 3-phosphate + L-serine = D-glyceraldehyde 3-phosphate + L-tryptophan + H2O</text>
        <dbReference type="Rhea" id="RHEA:10532"/>
        <dbReference type="ChEBI" id="CHEBI:15377"/>
        <dbReference type="ChEBI" id="CHEBI:33384"/>
        <dbReference type="ChEBI" id="CHEBI:57912"/>
        <dbReference type="ChEBI" id="CHEBI:58866"/>
        <dbReference type="ChEBI" id="CHEBI:59776"/>
        <dbReference type="EC" id="4.2.1.20"/>
    </reaction>
</comment>
<dbReference type="EC" id="4.2.1.20" evidence="3"/>
<gene>
    <name evidence="10" type="primary">trpA</name>
    <name evidence="10" type="ORF">IAD28_06190</name>
</gene>
<dbReference type="EMBL" id="DVOL01000089">
    <property type="protein sequence ID" value="HIV11261.1"/>
    <property type="molecule type" value="Genomic_DNA"/>
</dbReference>
<dbReference type="PANTHER" id="PTHR43406:SF1">
    <property type="entry name" value="TRYPTOPHAN SYNTHASE ALPHA CHAIN, CHLOROPLASTIC"/>
    <property type="match status" value="1"/>
</dbReference>
<evidence type="ECO:0000313" key="11">
    <source>
        <dbReference type="Proteomes" id="UP000823960"/>
    </source>
</evidence>
<proteinExistence type="inferred from homology"/>
<dbReference type="Gene3D" id="3.20.20.70">
    <property type="entry name" value="Aldolase class I"/>
    <property type="match status" value="1"/>
</dbReference>
<dbReference type="InterPro" id="IPR011060">
    <property type="entry name" value="RibuloseP-bd_barrel"/>
</dbReference>
<dbReference type="InterPro" id="IPR013785">
    <property type="entry name" value="Aldolase_TIM"/>
</dbReference>
<evidence type="ECO:0000256" key="7">
    <source>
        <dbReference type="ARBA" id="ARBA00023239"/>
    </source>
</evidence>
<sequence>MDGLILPDLPYEEKEEFSPECKKYGLPLISLVAPTSNERIKRIAGDAEGFLYIVSSLGVTGVRDNISSDAGKIAEAARKHTGIPLAVGFGISTPQQARTMALCAEGIIVGSRVVKIIEEHGADSYKAVGEYVKMMKQAANEAGAP</sequence>
<comment type="subunit">
    <text evidence="2">Tetramer of two alpha and two beta chains.</text>
</comment>
<name>A0A9D1T4K6_9FIRM</name>
<evidence type="ECO:0000256" key="6">
    <source>
        <dbReference type="ARBA" id="ARBA00023141"/>
    </source>
</evidence>
<dbReference type="GO" id="GO:0005829">
    <property type="term" value="C:cytosol"/>
    <property type="evidence" value="ECO:0007669"/>
    <property type="project" value="TreeGrafter"/>
</dbReference>
<evidence type="ECO:0000256" key="3">
    <source>
        <dbReference type="ARBA" id="ARBA00012043"/>
    </source>
</evidence>
<evidence type="ECO:0000256" key="2">
    <source>
        <dbReference type="ARBA" id="ARBA00011270"/>
    </source>
</evidence>
<dbReference type="NCBIfam" id="TIGR00262">
    <property type="entry name" value="trpA"/>
    <property type="match status" value="1"/>
</dbReference>
<dbReference type="AlphaFoldDB" id="A0A9D1T4K6"/>
<dbReference type="SUPFAM" id="SSF51366">
    <property type="entry name" value="Ribulose-phoshate binding barrel"/>
    <property type="match status" value="1"/>
</dbReference>
<keyword evidence="4" id="KW-0028">Amino-acid biosynthesis</keyword>
<comment type="similarity">
    <text evidence="9">Belongs to the TrpA family.</text>
</comment>
<dbReference type="CDD" id="cd04724">
    <property type="entry name" value="Tryptophan_synthase_alpha"/>
    <property type="match status" value="1"/>
</dbReference>
<organism evidence="10 11">
    <name type="scientific">Candidatus Faeciplasma avium</name>
    <dbReference type="NCBI Taxonomy" id="2840798"/>
    <lineage>
        <taxon>Bacteria</taxon>
        <taxon>Bacillati</taxon>
        <taxon>Bacillota</taxon>
        <taxon>Clostridia</taxon>
        <taxon>Eubacteriales</taxon>
        <taxon>Oscillospiraceae</taxon>
        <taxon>Oscillospiraceae incertae sedis</taxon>
        <taxon>Candidatus Faeciplasma</taxon>
    </lineage>
</organism>
<evidence type="ECO:0000256" key="9">
    <source>
        <dbReference type="RuleBase" id="RU003662"/>
    </source>
</evidence>